<keyword evidence="4" id="KW-1185">Reference proteome</keyword>
<dbReference type="AlphaFoldDB" id="A0A0M4F264"/>
<dbReference type="OMA" id="LDYKLQC"/>
<dbReference type="EMBL" id="CP012526">
    <property type="protein sequence ID" value="ALC45475.1"/>
    <property type="molecule type" value="Genomic_DNA"/>
</dbReference>
<dbReference type="Proteomes" id="UP000494163">
    <property type="component" value="Chromosome 3R"/>
</dbReference>
<feature type="compositionally biased region" description="Pro residues" evidence="1">
    <location>
        <begin position="157"/>
        <end position="169"/>
    </location>
</feature>
<dbReference type="InterPro" id="IPR036508">
    <property type="entry name" value="Chitin-bd_dom_sf"/>
</dbReference>
<gene>
    <name evidence="3" type="ORF">Dbus_chr3Rg225</name>
</gene>
<evidence type="ECO:0000313" key="4">
    <source>
        <dbReference type="Proteomes" id="UP000494163"/>
    </source>
</evidence>
<evidence type="ECO:0000313" key="3">
    <source>
        <dbReference type="EMBL" id="ALC45475.1"/>
    </source>
</evidence>
<keyword evidence="2" id="KW-0732">Signal</keyword>
<dbReference type="GO" id="GO:0008061">
    <property type="term" value="F:chitin binding"/>
    <property type="evidence" value="ECO:0007669"/>
    <property type="project" value="InterPro"/>
</dbReference>
<feature type="signal peptide" evidence="2">
    <location>
        <begin position="1"/>
        <end position="17"/>
    </location>
</feature>
<feature type="chain" id="PRO_5005793957" evidence="2">
    <location>
        <begin position="18"/>
        <end position="214"/>
    </location>
</feature>
<feature type="compositionally biased region" description="Pro residues" evidence="1">
    <location>
        <begin position="128"/>
        <end position="142"/>
    </location>
</feature>
<evidence type="ECO:0000256" key="1">
    <source>
        <dbReference type="SAM" id="MobiDB-lite"/>
    </source>
</evidence>
<sequence length="214" mass="22642">MKVFALTLLGLVALAQARIDYKIQCTQDEVGIRWPSYHSNSEYYVCQHVYGGQLTVHCPPGEVFTFVMQQCTVPALYVPPPVMDRLPTSGSITTHLVEEVPPMISEHLPHHPNHELVDPLVDLALPADPTPPTPAAAQPTPPVVAVEAPIPGKRPAVPAPPSMPMPPRPASGKKSPVPTPGKSAANKQSAPAPSKGKSAKKPAPPSKAAKKPSA</sequence>
<dbReference type="PANTHER" id="PTHR20987:SF0">
    <property type="entry name" value="CHITIN-BINDING TYPE-2 DOMAIN-CONTAINING PROTEIN-RELATED"/>
    <property type="match status" value="1"/>
</dbReference>
<dbReference type="STRING" id="30019.A0A0M4F264"/>
<evidence type="ECO:0000256" key="2">
    <source>
        <dbReference type="SAM" id="SignalP"/>
    </source>
</evidence>
<dbReference type="SUPFAM" id="SSF57625">
    <property type="entry name" value="Invertebrate chitin-binding proteins"/>
    <property type="match status" value="1"/>
</dbReference>
<protein>
    <submittedName>
        <fullName evidence="3">CG7715</fullName>
    </submittedName>
</protein>
<dbReference type="OrthoDB" id="8031570at2759"/>
<accession>A0A0M4F264</accession>
<name>A0A0M4F264_DROBS</name>
<organism evidence="3 4">
    <name type="scientific">Drosophila busckii</name>
    <name type="common">Fruit fly</name>
    <dbReference type="NCBI Taxonomy" id="30019"/>
    <lineage>
        <taxon>Eukaryota</taxon>
        <taxon>Metazoa</taxon>
        <taxon>Ecdysozoa</taxon>
        <taxon>Arthropoda</taxon>
        <taxon>Hexapoda</taxon>
        <taxon>Insecta</taxon>
        <taxon>Pterygota</taxon>
        <taxon>Neoptera</taxon>
        <taxon>Endopterygota</taxon>
        <taxon>Diptera</taxon>
        <taxon>Brachycera</taxon>
        <taxon>Muscomorpha</taxon>
        <taxon>Ephydroidea</taxon>
        <taxon>Drosophilidae</taxon>
        <taxon>Drosophila</taxon>
    </lineage>
</organism>
<reference evidence="3 4" key="1">
    <citation type="submission" date="2015-08" db="EMBL/GenBank/DDBJ databases">
        <title>Ancestral chromatin configuration constrains chromatin evolution on differentiating sex chromosomes in Drosophila.</title>
        <authorList>
            <person name="Zhou Q."/>
            <person name="Bachtrog D."/>
        </authorList>
    </citation>
    <scope>NUCLEOTIDE SEQUENCE [LARGE SCALE GENOMIC DNA]</scope>
    <source>
        <tissue evidence="3">Whole larvae</tissue>
    </source>
</reference>
<proteinExistence type="predicted"/>
<feature type="region of interest" description="Disordered" evidence="1">
    <location>
        <begin position="123"/>
        <end position="214"/>
    </location>
</feature>
<dbReference type="PANTHER" id="PTHR20987">
    <property type="entry name" value="CHITIN-BINDING TYPE-2 DOMAIN-CONTAINING PROTEIN-RELATED"/>
    <property type="match status" value="1"/>
</dbReference>